<keyword evidence="5" id="KW-1185">Reference proteome</keyword>
<dbReference type="Proteomes" id="UP000189703">
    <property type="component" value="Unplaced"/>
</dbReference>
<evidence type="ECO:0000256" key="4">
    <source>
        <dbReference type="RuleBase" id="RU362057"/>
    </source>
</evidence>
<dbReference type="FunFam" id="3.40.50.2000:FF:000037">
    <property type="entry name" value="Glycosyltransferase"/>
    <property type="match status" value="1"/>
</dbReference>
<proteinExistence type="inferred from homology"/>
<dbReference type="OMA" id="FYDSAHW"/>
<gene>
    <name evidence="6" type="primary">LOC104589101</name>
</gene>
<evidence type="ECO:0000313" key="6">
    <source>
        <dbReference type="RefSeq" id="XP_010245594.2"/>
    </source>
</evidence>
<accession>A0A1U7ZCH7</accession>
<dbReference type="GeneID" id="104589101"/>
<evidence type="ECO:0000256" key="1">
    <source>
        <dbReference type="ARBA" id="ARBA00009995"/>
    </source>
</evidence>
<protein>
    <recommendedName>
        <fullName evidence="4">Glycosyltransferase</fullName>
        <ecNumber evidence="4">2.4.1.-</ecNumber>
    </recommendedName>
</protein>
<organism evidence="5 6">
    <name type="scientific">Nelumbo nucifera</name>
    <name type="common">Sacred lotus</name>
    <dbReference type="NCBI Taxonomy" id="4432"/>
    <lineage>
        <taxon>Eukaryota</taxon>
        <taxon>Viridiplantae</taxon>
        <taxon>Streptophyta</taxon>
        <taxon>Embryophyta</taxon>
        <taxon>Tracheophyta</taxon>
        <taxon>Spermatophyta</taxon>
        <taxon>Magnoliopsida</taxon>
        <taxon>Proteales</taxon>
        <taxon>Nelumbonaceae</taxon>
        <taxon>Nelumbo</taxon>
    </lineage>
</organism>
<dbReference type="KEGG" id="nnu:104589101"/>
<dbReference type="Gene3D" id="3.40.50.2000">
    <property type="entry name" value="Glycogen Phosphorylase B"/>
    <property type="match status" value="2"/>
</dbReference>
<sequence length="479" mass="54210">MCSTESESGNERSTFHAAMYPWFAIGHIVPFLHLSNKLAENGHRVSFLLPPKTQSKLQHLNRYPDLIRFIPIAIPPVDGLPPTAETTADVSRPIMPLLVDAMNLTKDQVEAALRNIKPDFVFFDFSYWLPPLARQLGIKSILYCVISPASTSYLLVPARKPDGIEQLTEEELMQPPPGYPPDSPIRLCRHESRSLLFAFQKFSRTATGLTFYDRQTTSMRECDALCFRTYREMEGPYCDYMGSQYGKPVLLTGPILPEKEKSTTVLDDDEHWCTWSSKWRLGNFKAGSVVYCAFGSECVFTKEKVQELVLGLELTGLPFLVALKPPHGAWTVEEALPDGFRERVEGRGVVYGGWVPQQQILSHLSVGCFVSHCGYGSMWESLVSNCQMVLLPNYGDQIKNAKLLARGMKVAVEVERREDDGWFTRESVCRAVKLVMDDDSHIGRQVKANHAKWRSFLLEESLQRSYTDAFIRDLKALIN</sequence>
<dbReference type="GO" id="GO:0035251">
    <property type="term" value="F:UDP-glucosyltransferase activity"/>
    <property type="evidence" value="ECO:0000318"/>
    <property type="project" value="GO_Central"/>
</dbReference>
<dbReference type="AlphaFoldDB" id="A0A1U7ZCH7"/>
<dbReference type="RefSeq" id="XP_010245594.2">
    <property type="nucleotide sequence ID" value="XM_010247292.2"/>
</dbReference>
<evidence type="ECO:0000256" key="3">
    <source>
        <dbReference type="RuleBase" id="RU003718"/>
    </source>
</evidence>
<name>A0A1U7ZCH7_NELNU</name>
<dbReference type="InterPro" id="IPR035595">
    <property type="entry name" value="UDP_glycos_trans_CS"/>
</dbReference>
<dbReference type="PANTHER" id="PTHR48049">
    <property type="entry name" value="GLYCOSYLTRANSFERASE"/>
    <property type="match status" value="1"/>
</dbReference>
<evidence type="ECO:0000313" key="5">
    <source>
        <dbReference type="Proteomes" id="UP000189703"/>
    </source>
</evidence>
<dbReference type="InterPro" id="IPR002213">
    <property type="entry name" value="UDP_glucos_trans"/>
</dbReference>
<dbReference type="OrthoDB" id="5835829at2759"/>
<evidence type="ECO:0000256" key="2">
    <source>
        <dbReference type="ARBA" id="ARBA00022679"/>
    </source>
</evidence>
<dbReference type="PROSITE" id="PS00375">
    <property type="entry name" value="UDPGT"/>
    <property type="match status" value="1"/>
</dbReference>
<keyword evidence="3" id="KW-0328">Glycosyltransferase</keyword>
<dbReference type="InterPro" id="IPR050481">
    <property type="entry name" value="UDP-glycosyltransf_plant"/>
</dbReference>
<reference evidence="6" key="1">
    <citation type="submission" date="2025-08" db="UniProtKB">
        <authorList>
            <consortium name="RefSeq"/>
        </authorList>
    </citation>
    <scope>IDENTIFICATION</scope>
</reference>
<dbReference type="PANTHER" id="PTHR48049:SF91">
    <property type="entry name" value="UDP-GLYCOSYLTRANSFERASE 79B7-RELATED"/>
    <property type="match status" value="1"/>
</dbReference>
<dbReference type="FunFam" id="3.40.50.2000:FF:000087">
    <property type="entry name" value="Glycosyltransferase"/>
    <property type="match status" value="1"/>
</dbReference>
<dbReference type="SUPFAM" id="SSF53756">
    <property type="entry name" value="UDP-Glycosyltransferase/glycogen phosphorylase"/>
    <property type="match status" value="1"/>
</dbReference>
<dbReference type="eggNOG" id="KOG1192">
    <property type="taxonomic scope" value="Eukaryota"/>
</dbReference>
<comment type="similarity">
    <text evidence="1 3">Belongs to the UDP-glycosyltransferase family.</text>
</comment>
<dbReference type="Pfam" id="PF00201">
    <property type="entry name" value="UDPGT"/>
    <property type="match status" value="1"/>
</dbReference>
<dbReference type="CDD" id="cd03784">
    <property type="entry name" value="GT1_Gtf-like"/>
    <property type="match status" value="1"/>
</dbReference>
<dbReference type="EC" id="2.4.1.-" evidence="4"/>
<dbReference type="FunCoup" id="A0A1U7ZCH7">
    <property type="interactions" value="208"/>
</dbReference>
<keyword evidence="2 3" id="KW-0808">Transferase</keyword>